<sequence>MNKNTIVERVADFLKEYPPFNLISPKELTHIASQVEVFYLPKMETLFKVEEATKAFFYVVQQGAISLYTEEQSLLVDVCQPGDLLGLRPLFADNKYALKAIAQKDTLVYAIPIASFKPVLTNNFKALHYLLEVFAANSKRPDESISGKEKLPEARVFEESDALKLSYFQHISYTKHPVTAAPEEKIKEVALLMRKHKISSVIIVQNELPIGIVTDKDLRNKVATGEVSLSEETKQIMSSPVVCSESSVNVAELQLLMLKNNIGHVCITEDGSPRTKLLGIMSEHDIIAAQANNPVALLKRVVRSKDVNELNHIRFRLGLLIESFLSAKLPLAYLMKVAGEINFSLTKRCVELAKAQLGEAPCSFAWMNLGSQGRGEQLLLTDQDNALVFEEVGEDQKDGVQAYFLDLAELVTKYMNQIGYDFCPAAMMASNPKWCLSLNQWKQQFTSWIKKPSEERIMMCTIFFDFQFIEGDQKLTQSLNQHIYKMLSGDQSFFAHLGLNAIKNPPPLGIFKQILVEEEGRKKGLFDVKSRALMPLVDAARILVLSKQNTTLNNTAERFLFLAKDEPQNADLFERCAQSFLLFSKHRTQAGINEQDSGRFVDLEKMSKQERVALKNAFQPISEIQSVLKNRFKLTYFT</sequence>
<dbReference type="InterPro" id="IPR005105">
    <property type="entry name" value="GlnD_Uridyltrans_N"/>
</dbReference>
<dbReference type="InterPro" id="IPR000595">
    <property type="entry name" value="cNMP-bd_dom"/>
</dbReference>
<evidence type="ECO:0000259" key="3">
    <source>
        <dbReference type="PROSITE" id="PS50042"/>
    </source>
</evidence>
<evidence type="ECO:0000313" key="5">
    <source>
        <dbReference type="EMBL" id="NGZ90904.1"/>
    </source>
</evidence>
<gene>
    <name evidence="5" type="ORF">G7034_11655</name>
</gene>
<dbReference type="CDD" id="cd05401">
    <property type="entry name" value="NT_GlnE_GlnD_like"/>
    <property type="match status" value="1"/>
</dbReference>
<organism evidence="5 6">
    <name type="scientific">Psychroflexus maritimus</name>
    <dbReference type="NCBI Taxonomy" id="2714865"/>
    <lineage>
        <taxon>Bacteria</taxon>
        <taxon>Pseudomonadati</taxon>
        <taxon>Bacteroidota</taxon>
        <taxon>Flavobacteriia</taxon>
        <taxon>Flavobacteriales</taxon>
        <taxon>Flavobacteriaceae</taxon>
        <taxon>Psychroflexus</taxon>
    </lineage>
</organism>
<dbReference type="InterPro" id="IPR018490">
    <property type="entry name" value="cNMP-bd_dom_sf"/>
</dbReference>
<dbReference type="Pfam" id="PF00571">
    <property type="entry name" value="CBS"/>
    <property type="match status" value="2"/>
</dbReference>
<dbReference type="Pfam" id="PF03445">
    <property type="entry name" value="DUF294"/>
    <property type="match status" value="1"/>
</dbReference>
<keyword evidence="6" id="KW-1185">Reference proteome</keyword>
<dbReference type="Proteomes" id="UP000643701">
    <property type="component" value="Unassembled WGS sequence"/>
</dbReference>
<evidence type="ECO:0000256" key="1">
    <source>
        <dbReference type="ARBA" id="ARBA00023122"/>
    </source>
</evidence>
<dbReference type="SUPFAM" id="SSF51206">
    <property type="entry name" value="cAMP-binding domain-like"/>
    <property type="match status" value="1"/>
</dbReference>
<evidence type="ECO:0000313" key="6">
    <source>
        <dbReference type="Proteomes" id="UP000643701"/>
    </source>
</evidence>
<feature type="domain" description="Cyclic nucleotide-binding" evidence="3">
    <location>
        <begin position="57"/>
        <end position="137"/>
    </location>
</feature>
<feature type="domain" description="CBS" evidence="4">
    <location>
        <begin position="173"/>
        <end position="229"/>
    </location>
</feature>
<protein>
    <submittedName>
        <fullName evidence="5">CBS domain-containing protein</fullName>
    </submittedName>
</protein>
<dbReference type="PANTHER" id="PTHR43080:SF2">
    <property type="entry name" value="CBS DOMAIN-CONTAINING PROTEIN"/>
    <property type="match status" value="1"/>
</dbReference>
<dbReference type="RefSeq" id="WP_166401131.1">
    <property type="nucleotide sequence ID" value="NZ_JAANAS010000116.1"/>
</dbReference>
<evidence type="ECO:0000256" key="2">
    <source>
        <dbReference type="PROSITE-ProRule" id="PRU00703"/>
    </source>
</evidence>
<proteinExistence type="predicted"/>
<dbReference type="PROSITE" id="PS50042">
    <property type="entry name" value="CNMP_BINDING_3"/>
    <property type="match status" value="1"/>
</dbReference>
<dbReference type="SMART" id="SM00116">
    <property type="entry name" value="CBS"/>
    <property type="match status" value="2"/>
</dbReference>
<accession>A0A967E3P3</accession>
<dbReference type="PANTHER" id="PTHR43080">
    <property type="entry name" value="CBS DOMAIN-CONTAINING PROTEIN CBSX3, MITOCHONDRIAL"/>
    <property type="match status" value="1"/>
</dbReference>
<dbReference type="InterPro" id="IPR014710">
    <property type="entry name" value="RmlC-like_jellyroll"/>
</dbReference>
<dbReference type="Gene3D" id="2.60.120.10">
    <property type="entry name" value="Jelly Rolls"/>
    <property type="match status" value="1"/>
</dbReference>
<evidence type="ECO:0000259" key="4">
    <source>
        <dbReference type="PROSITE" id="PS51371"/>
    </source>
</evidence>
<comment type="caution">
    <text evidence="5">The sequence shown here is derived from an EMBL/GenBank/DDBJ whole genome shotgun (WGS) entry which is preliminary data.</text>
</comment>
<dbReference type="CDD" id="cd00038">
    <property type="entry name" value="CAP_ED"/>
    <property type="match status" value="1"/>
</dbReference>
<feature type="domain" description="CBS" evidence="4">
    <location>
        <begin position="236"/>
        <end position="297"/>
    </location>
</feature>
<dbReference type="Gene3D" id="3.10.580.10">
    <property type="entry name" value="CBS-domain"/>
    <property type="match status" value="1"/>
</dbReference>
<dbReference type="EMBL" id="JAANAS010000116">
    <property type="protein sequence ID" value="NGZ90904.1"/>
    <property type="molecule type" value="Genomic_DNA"/>
</dbReference>
<dbReference type="InterPro" id="IPR046342">
    <property type="entry name" value="CBS_dom_sf"/>
</dbReference>
<dbReference type="InterPro" id="IPR018821">
    <property type="entry name" value="DUF294_put_nucleoTrafse_sb-bd"/>
</dbReference>
<dbReference type="PROSITE" id="PS51371">
    <property type="entry name" value="CBS"/>
    <property type="match status" value="2"/>
</dbReference>
<dbReference type="Pfam" id="PF00027">
    <property type="entry name" value="cNMP_binding"/>
    <property type="match status" value="1"/>
</dbReference>
<dbReference type="SUPFAM" id="SSF54631">
    <property type="entry name" value="CBS-domain pair"/>
    <property type="match status" value="1"/>
</dbReference>
<name>A0A967E3P3_9FLAO</name>
<dbReference type="Pfam" id="PF10335">
    <property type="entry name" value="DUF294_C"/>
    <property type="match status" value="1"/>
</dbReference>
<dbReference type="SMART" id="SM00100">
    <property type="entry name" value="cNMP"/>
    <property type="match status" value="1"/>
</dbReference>
<reference evidence="5" key="1">
    <citation type="submission" date="2020-03" db="EMBL/GenBank/DDBJ databases">
        <title>Psychroflexus Maritimus sp. nov., isolate from marine sediment.</title>
        <authorList>
            <person name="Zhong Y.-L."/>
        </authorList>
    </citation>
    <scope>NUCLEOTIDE SEQUENCE</scope>
    <source>
        <strain evidence="5">C1</strain>
    </source>
</reference>
<dbReference type="InterPro" id="IPR000644">
    <property type="entry name" value="CBS_dom"/>
</dbReference>
<dbReference type="InterPro" id="IPR051257">
    <property type="entry name" value="Diverse_CBS-Domain"/>
</dbReference>
<keyword evidence="1 2" id="KW-0129">CBS domain</keyword>
<dbReference type="AlphaFoldDB" id="A0A967E3P3"/>
<dbReference type="GO" id="GO:0008773">
    <property type="term" value="F:[protein-PII] uridylyltransferase activity"/>
    <property type="evidence" value="ECO:0007669"/>
    <property type="project" value="InterPro"/>
</dbReference>